<gene>
    <name evidence="4" type="ORF">H9626_03580</name>
</gene>
<accession>A0ABR8V967</accession>
<dbReference type="SUPFAM" id="SSF47729">
    <property type="entry name" value="IHF-like DNA-binding proteins"/>
    <property type="match status" value="1"/>
</dbReference>
<evidence type="ECO:0000313" key="5">
    <source>
        <dbReference type="Proteomes" id="UP000616346"/>
    </source>
</evidence>
<evidence type="ECO:0000256" key="2">
    <source>
        <dbReference type="SAM" id="MobiDB-lite"/>
    </source>
</evidence>
<evidence type="ECO:0000259" key="3">
    <source>
        <dbReference type="Pfam" id="PF18291"/>
    </source>
</evidence>
<feature type="domain" description="HU" evidence="3">
    <location>
        <begin position="5"/>
        <end position="127"/>
    </location>
</feature>
<feature type="region of interest" description="Disordered" evidence="2">
    <location>
        <begin position="131"/>
        <end position="154"/>
    </location>
</feature>
<dbReference type="GO" id="GO:0003677">
    <property type="term" value="F:DNA binding"/>
    <property type="evidence" value="ECO:0007669"/>
    <property type="project" value="UniProtKB-KW"/>
</dbReference>
<organism evidence="4 5">
    <name type="scientific">Phocaeicola faecium</name>
    <dbReference type="NCBI Taxonomy" id="2762213"/>
    <lineage>
        <taxon>Bacteria</taxon>
        <taxon>Pseudomonadati</taxon>
        <taxon>Bacteroidota</taxon>
        <taxon>Bacteroidia</taxon>
        <taxon>Bacteroidales</taxon>
        <taxon>Bacteroidaceae</taxon>
        <taxon>Phocaeicola</taxon>
    </lineage>
</organism>
<reference evidence="4 5" key="1">
    <citation type="submission" date="2020-08" db="EMBL/GenBank/DDBJ databases">
        <title>A Genomic Blueprint of the Chicken Gut Microbiome.</title>
        <authorList>
            <person name="Gilroy R."/>
            <person name="Ravi A."/>
            <person name="Getino M."/>
            <person name="Pursley I."/>
            <person name="Horton D.L."/>
            <person name="Alikhan N.-F."/>
            <person name="Baker D."/>
            <person name="Gharbi K."/>
            <person name="Hall N."/>
            <person name="Watson M."/>
            <person name="Adriaenssens E.M."/>
            <person name="Foster-Nyarko E."/>
            <person name="Jarju S."/>
            <person name="Secka A."/>
            <person name="Antonio M."/>
            <person name="Oren A."/>
            <person name="Chaudhuri R."/>
            <person name="La Ragione R.M."/>
            <person name="Hildebrand F."/>
            <person name="Pallen M.J."/>
        </authorList>
    </citation>
    <scope>NUCLEOTIDE SEQUENCE [LARGE SCALE GENOMIC DNA]</scope>
    <source>
        <strain evidence="4 5">Sa1YUN3</strain>
    </source>
</reference>
<dbReference type="InterPro" id="IPR010992">
    <property type="entry name" value="IHF-like_DNA-bd_dom_sf"/>
</dbReference>
<protein>
    <submittedName>
        <fullName evidence="4">HU family DNA-binding protein</fullName>
    </submittedName>
</protein>
<evidence type="ECO:0000256" key="1">
    <source>
        <dbReference type="ARBA" id="ARBA00023125"/>
    </source>
</evidence>
<dbReference type="Gene3D" id="4.10.520.10">
    <property type="entry name" value="IHF-like DNA-binding proteins"/>
    <property type="match status" value="1"/>
</dbReference>
<evidence type="ECO:0000313" key="4">
    <source>
        <dbReference type="EMBL" id="MBD8001298.1"/>
    </source>
</evidence>
<dbReference type="EMBL" id="JACSPQ010000001">
    <property type="protein sequence ID" value="MBD8001298.1"/>
    <property type="molecule type" value="Genomic_DNA"/>
</dbReference>
<keyword evidence="1 4" id="KW-0238">DNA-binding</keyword>
<keyword evidence="5" id="KW-1185">Reference proteome</keyword>
<dbReference type="Pfam" id="PF18291">
    <property type="entry name" value="HU-HIG"/>
    <property type="match status" value="1"/>
</dbReference>
<comment type="caution">
    <text evidence="4">The sequence shown here is derived from an EMBL/GenBank/DDBJ whole genome shotgun (WGS) entry which is preliminary data.</text>
</comment>
<dbReference type="InterPro" id="IPR041607">
    <property type="entry name" value="HU-HIG"/>
</dbReference>
<dbReference type="Proteomes" id="UP000616346">
    <property type="component" value="Unassembled WGS sequence"/>
</dbReference>
<sequence length="154" mass="16488">MEKLVTYSLAARKNPQDPDSPPKFYARAQARGVMSIEEIATRIQRECTVTRPDVVAVLTALEEAVSDGLKCGEIIRLGSLGSLQVSLGSEGSDTEDAFTTGMIKRKRILFRPGAVLQDALKTLAFERVSTLDRTGGTADGGEEEEGEPDSGLSA</sequence>
<name>A0ABR8V967_9BACT</name>
<proteinExistence type="predicted"/>
<dbReference type="RefSeq" id="WP_178256993.1">
    <property type="nucleotide sequence ID" value="NZ_JACSPQ010000001.1"/>
</dbReference>